<name>A0A4C1WUQ3_EUMVA</name>
<evidence type="ECO:0000313" key="5">
    <source>
        <dbReference type="EMBL" id="GBP53774.1"/>
    </source>
</evidence>
<dbReference type="AlphaFoldDB" id="A0A4C1WUQ3"/>
<dbReference type="Proteomes" id="UP000299102">
    <property type="component" value="Unassembled WGS sequence"/>
</dbReference>
<dbReference type="SUPFAM" id="SSF57196">
    <property type="entry name" value="EGF/Laminin"/>
    <property type="match status" value="1"/>
</dbReference>
<dbReference type="Gene3D" id="2.120.10.30">
    <property type="entry name" value="TolB, C-terminal domain"/>
    <property type="match status" value="1"/>
</dbReference>
<dbReference type="InterPro" id="IPR000152">
    <property type="entry name" value="EGF-type_Asp/Asn_hydroxyl_site"/>
</dbReference>
<gene>
    <name evidence="5" type="primary">yl</name>
    <name evidence="5" type="ORF">EVAR_84258_1</name>
</gene>
<keyword evidence="1" id="KW-0245">EGF-like domain</keyword>
<dbReference type="SUPFAM" id="SSF63825">
    <property type="entry name" value="YWTD domain"/>
    <property type="match status" value="1"/>
</dbReference>
<dbReference type="InterPro" id="IPR001881">
    <property type="entry name" value="EGF-like_Ca-bd_dom"/>
</dbReference>
<sequence>MCIDAGCDGRCRPSSRGPVCACDTMLRYVNGSCVDIDECVEENVQCSQHCTNLYRGFRCSCDAGYVSDFAEYLCFAKDGEGLVFLTLRNEIRYYKLKSREEVVLAADAKQARGVTSDGTWVYWVETAQGHQAVMRAELHDVSRTKQVIIALGLEDPGDIAIDWLGGQLYLTDAARGHIAVCRLTGDACAALSDGIKYPRFVTLHPQRGAVLWPTGSSGMSRLDRRSTALSQHIGVK</sequence>
<dbReference type="STRING" id="151549.A0A4C1WUQ3"/>
<dbReference type="GO" id="GO:0042562">
    <property type="term" value="F:hormone binding"/>
    <property type="evidence" value="ECO:0007669"/>
    <property type="project" value="TreeGrafter"/>
</dbReference>
<keyword evidence="2" id="KW-1015">Disulfide bond</keyword>
<dbReference type="PROSITE" id="PS00010">
    <property type="entry name" value="ASX_HYDROXYL"/>
    <property type="match status" value="1"/>
</dbReference>
<dbReference type="GO" id="GO:0006898">
    <property type="term" value="P:receptor-mediated endocytosis"/>
    <property type="evidence" value="ECO:0007669"/>
    <property type="project" value="TreeGrafter"/>
</dbReference>
<evidence type="ECO:0000259" key="4">
    <source>
        <dbReference type="SMART" id="SM00179"/>
    </source>
</evidence>
<dbReference type="Pfam" id="PF07645">
    <property type="entry name" value="EGF_CA"/>
    <property type="match status" value="1"/>
</dbReference>
<accession>A0A4C1WUQ3</accession>
<feature type="domain" description="EGF-like calcium-binding" evidence="4">
    <location>
        <begin position="35"/>
        <end position="75"/>
    </location>
</feature>
<dbReference type="GO" id="GO:0005509">
    <property type="term" value="F:calcium ion binding"/>
    <property type="evidence" value="ECO:0007669"/>
    <property type="project" value="InterPro"/>
</dbReference>
<organism evidence="5 6">
    <name type="scientific">Eumeta variegata</name>
    <name type="common">Bagworm moth</name>
    <name type="synonym">Eumeta japonica</name>
    <dbReference type="NCBI Taxonomy" id="151549"/>
    <lineage>
        <taxon>Eukaryota</taxon>
        <taxon>Metazoa</taxon>
        <taxon>Ecdysozoa</taxon>
        <taxon>Arthropoda</taxon>
        <taxon>Hexapoda</taxon>
        <taxon>Insecta</taxon>
        <taxon>Pterygota</taxon>
        <taxon>Neoptera</taxon>
        <taxon>Endopterygota</taxon>
        <taxon>Lepidoptera</taxon>
        <taxon>Glossata</taxon>
        <taxon>Ditrysia</taxon>
        <taxon>Tineoidea</taxon>
        <taxon>Psychidae</taxon>
        <taxon>Oiketicinae</taxon>
        <taxon>Eumeta</taxon>
    </lineage>
</organism>
<dbReference type="GO" id="GO:0043235">
    <property type="term" value="C:receptor complex"/>
    <property type="evidence" value="ECO:0007669"/>
    <property type="project" value="TreeGrafter"/>
</dbReference>
<dbReference type="SMART" id="SM00179">
    <property type="entry name" value="EGF_CA"/>
    <property type="match status" value="1"/>
</dbReference>
<evidence type="ECO:0000256" key="2">
    <source>
        <dbReference type="ARBA" id="ARBA00023157"/>
    </source>
</evidence>
<dbReference type="InterPro" id="IPR051221">
    <property type="entry name" value="LDLR-related"/>
</dbReference>
<dbReference type="CDD" id="cd00054">
    <property type="entry name" value="EGF_CA"/>
    <property type="match status" value="1"/>
</dbReference>
<comment type="caution">
    <text evidence="5">The sequence shown here is derived from an EMBL/GenBank/DDBJ whole genome shotgun (WGS) entry which is preliminary data.</text>
</comment>
<evidence type="ECO:0000313" key="6">
    <source>
        <dbReference type="Proteomes" id="UP000299102"/>
    </source>
</evidence>
<dbReference type="InterPro" id="IPR000033">
    <property type="entry name" value="LDLR_classB_rpt"/>
</dbReference>
<evidence type="ECO:0000256" key="3">
    <source>
        <dbReference type="ARBA" id="ARBA00046288"/>
    </source>
</evidence>
<keyword evidence="5" id="KW-0675">Receptor</keyword>
<dbReference type="Gene3D" id="2.10.25.10">
    <property type="entry name" value="Laminin"/>
    <property type="match status" value="1"/>
</dbReference>
<proteinExistence type="predicted"/>
<reference evidence="5 6" key="1">
    <citation type="journal article" date="2019" name="Commun. Biol.">
        <title>The bagworm genome reveals a unique fibroin gene that provides high tensile strength.</title>
        <authorList>
            <person name="Kono N."/>
            <person name="Nakamura H."/>
            <person name="Ohtoshi R."/>
            <person name="Tomita M."/>
            <person name="Numata K."/>
            <person name="Arakawa K."/>
        </authorList>
    </citation>
    <scope>NUCLEOTIDE SEQUENCE [LARGE SCALE GENOMIC DNA]</scope>
</reference>
<dbReference type="InterPro" id="IPR011042">
    <property type="entry name" value="6-blade_b-propeller_TolB-like"/>
</dbReference>
<comment type="subcellular location">
    <subcellularLocation>
        <location evidence="3">Endomembrane system</location>
        <topology evidence="3">Single-pass type I membrane protein</topology>
    </subcellularLocation>
</comment>
<evidence type="ECO:0000256" key="1">
    <source>
        <dbReference type="ARBA" id="ARBA00022536"/>
    </source>
</evidence>
<dbReference type="InterPro" id="IPR018097">
    <property type="entry name" value="EGF_Ca-bd_CS"/>
</dbReference>
<protein>
    <submittedName>
        <fullName evidence="5">Vitellogenin receptor</fullName>
    </submittedName>
</protein>
<dbReference type="PANTHER" id="PTHR22722:SF15">
    <property type="entry name" value="LOW-DENSITY LIPOPROTEIN RECEPTOR-RELATED"/>
    <property type="match status" value="1"/>
</dbReference>
<keyword evidence="6" id="KW-1185">Reference proteome</keyword>
<dbReference type="PROSITE" id="PS01187">
    <property type="entry name" value="EGF_CA"/>
    <property type="match status" value="1"/>
</dbReference>
<dbReference type="EMBL" id="BGZK01000633">
    <property type="protein sequence ID" value="GBP53774.1"/>
    <property type="molecule type" value="Genomic_DNA"/>
</dbReference>
<dbReference type="OrthoDB" id="8831087at2759"/>
<dbReference type="InterPro" id="IPR049883">
    <property type="entry name" value="NOTCH1_EGF-like"/>
</dbReference>
<dbReference type="PANTHER" id="PTHR22722">
    <property type="entry name" value="LOW-DENSITY LIPOPROTEIN RECEPTOR-RELATED PROTEIN 2-RELATED"/>
    <property type="match status" value="1"/>
</dbReference>
<dbReference type="SMART" id="SM00135">
    <property type="entry name" value="LY"/>
    <property type="match status" value="2"/>
</dbReference>
<dbReference type="GO" id="GO:0016324">
    <property type="term" value="C:apical plasma membrane"/>
    <property type="evidence" value="ECO:0007669"/>
    <property type="project" value="TreeGrafter"/>
</dbReference>